<feature type="compositionally biased region" description="Basic and acidic residues" evidence="1">
    <location>
        <begin position="297"/>
        <end position="309"/>
    </location>
</feature>
<sequence length="398" mass="45942">MSEEKMEEKKKFIDGLNTYFKLKAAYETNIKKDKTQISKLPGLSWREKRNEYAKIKHKCINCKRPVGSIFSTKIANGERQYIALCGDRNASCPLDIKINLGATFNITDDIRQDEEKIKGYNNEIIRDKNDLLFGYINAQQAVAKFDIIKEEVADATKIYEFTLDNYLNVVDNAEKKEELKKLKLEFYNNLDNFNAMMQQYKSTQNTQFVVDAVELYVTTMQPRVNDILKKTYSYNGVEYNEDDNTFHLIQIPISIEDLEWDIGEHGQKVVLMKMGLEKFSQNRTVRNTKAMTSAIPDIREKDKQEEPKFVMKQQIPETKSDSDEEDSDEEEDSEEEEEEDSDEDKPLPKITIHPKFLPDGTIAATEASRLGFKVELVKGDLIALNPNTNQKYKVTAGK</sequence>
<name>A0A6C0K1Y7_9ZZZZ</name>
<feature type="region of interest" description="Disordered" evidence="1">
    <location>
        <begin position="287"/>
        <end position="360"/>
    </location>
</feature>
<proteinExistence type="predicted"/>
<dbReference type="EMBL" id="MN740771">
    <property type="protein sequence ID" value="QHU10800.1"/>
    <property type="molecule type" value="Genomic_DNA"/>
</dbReference>
<reference evidence="2" key="1">
    <citation type="journal article" date="2020" name="Nature">
        <title>Giant virus diversity and host interactions through global metagenomics.</title>
        <authorList>
            <person name="Schulz F."/>
            <person name="Roux S."/>
            <person name="Paez-Espino D."/>
            <person name="Jungbluth S."/>
            <person name="Walsh D.A."/>
            <person name="Denef V.J."/>
            <person name="McMahon K.D."/>
            <person name="Konstantinidis K.T."/>
            <person name="Eloe-Fadrosh E.A."/>
            <person name="Kyrpides N.C."/>
            <person name="Woyke T."/>
        </authorList>
    </citation>
    <scope>NUCLEOTIDE SEQUENCE</scope>
    <source>
        <strain evidence="2">GVMAG-S-1101165-83</strain>
    </source>
</reference>
<protein>
    <submittedName>
        <fullName evidence="2">Uncharacterized protein</fullName>
    </submittedName>
</protein>
<accession>A0A6C0K1Y7</accession>
<dbReference type="AlphaFoldDB" id="A0A6C0K1Y7"/>
<feature type="compositionally biased region" description="Acidic residues" evidence="1">
    <location>
        <begin position="322"/>
        <end position="343"/>
    </location>
</feature>
<evidence type="ECO:0000256" key="1">
    <source>
        <dbReference type="SAM" id="MobiDB-lite"/>
    </source>
</evidence>
<organism evidence="2">
    <name type="scientific">viral metagenome</name>
    <dbReference type="NCBI Taxonomy" id="1070528"/>
    <lineage>
        <taxon>unclassified sequences</taxon>
        <taxon>metagenomes</taxon>
        <taxon>organismal metagenomes</taxon>
    </lineage>
</organism>
<evidence type="ECO:0000313" key="2">
    <source>
        <dbReference type="EMBL" id="QHU10800.1"/>
    </source>
</evidence>